<dbReference type="AlphaFoldDB" id="A0A1V8SZZ6"/>
<dbReference type="InterPro" id="IPR033898">
    <property type="entry name" value="RNAP_AC19"/>
</dbReference>
<evidence type="ECO:0000256" key="5">
    <source>
        <dbReference type="ARBA" id="ARBA00023242"/>
    </source>
</evidence>
<dbReference type="GO" id="GO:0046983">
    <property type="term" value="F:protein dimerization activity"/>
    <property type="evidence" value="ECO:0007669"/>
    <property type="project" value="InterPro"/>
</dbReference>
<evidence type="ECO:0000256" key="6">
    <source>
        <dbReference type="ARBA" id="ARBA00025751"/>
    </source>
</evidence>
<dbReference type="Gene3D" id="3.30.1360.10">
    <property type="entry name" value="RNA polymerase, RBP11-like subunit"/>
    <property type="match status" value="1"/>
</dbReference>
<dbReference type="EMBL" id="NAJO01000021">
    <property type="protein sequence ID" value="OQO04591.1"/>
    <property type="molecule type" value="Genomic_DNA"/>
</dbReference>
<dbReference type="FunFam" id="3.30.1360.10:FF:000006">
    <property type="entry name" value="DNA-directed RNA polymerases I and III subunit RPAC2"/>
    <property type="match status" value="1"/>
</dbReference>
<dbReference type="GO" id="GO:0003677">
    <property type="term" value="F:DNA binding"/>
    <property type="evidence" value="ECO:0007669"/>
    <property type="project" value="InterPro"/>
</dbReference>
<evidence type="ECO:0000256" key="3">
    <source>
        <dbReference type="ARBA" id="ARBA00022478"/>
    </source>
</evidence>
<dbReference type="InterPro" id="IPR008193">
    <property type="entry name" value="RNA_pol_Rpb11_13-16kDa_CS"/>
</dbReference>
<keyword evidence="4" id="KW-0804">Transcription</keyword>
<feature type="domain" description="DNA-directed RNA polymerase RBP11-like dimerisation" evidence="8">
    <location>
        <begin position="42"/>
        <end position="114"/>
    </location>
</feature>
<comment type="similarity">
    <text evidence="6">Belongs to the archaeal Rpo11/eukaryotic RPB11/RPC19 RNA polymerase subunit family.</text>
</comment>
<gene>
    <name evidence="9" type="ORF">B0A48_09513</name>
</gene>
<dbReference type="CDD" id="cd07029">
    <property type="entry name" value="RNAP_I_III_AC19"/>
    <property type="match status" value="1"/>
</dbReference>
<evidence type="ECO:0000256" key="2">
    <source>
        <dbReference type="ARBA" id="ARBA00022079"/>
    </source>
</evidence>
<keyword evidence="3" id="KW-0240">DNA-directed RNA polymerase</keyword>
<dbReference type="GO" id="GO:0006383">
    <property type="term" value="P:transcription by RNA polymerase III"/>
    <property type="evidence" value="ECO:0007669"/>
    <property type="project" value="TreeGrafter"/>
</dbReference>
<dbReference type="PANTHER" id="PTHR13946:SF28">
    <property type="entry name" value="DNA-DIRECTED RNA POLYMERASES I AND III SUBUNIT RPAC2"/>
    <property type="match status" value="1"/>
</dbReference>
<evidence type="ECO:0000256" key="1">
    <source>
        <dbReference type="ARBA" id="ARBA00004123"/>
    </source>
</evidence>
<dbReference type="GO" id="GO:0003899">
    <property type="term" value="F:DNA-directed RNA polymerase activity"/>
    <property type="evidence" value="ECO:0007669"/>
    <property type="project" value="InterPro"/>
</dbReference>
<dbReference type="FunCoup" id="A0A1V8SZZ6">
    <property type="interactions" value="1004"/>
</dbReference>
<dbReference type="OrthoDB" id="510325at2759"/>
<comment type="subcellular location">
    <subcellularLocation>
        <location evidence="1">Nucleus</location>
    </subcellularLocation>
</comment>
<evidence type="ECO:0000313" key="10">
    <source>
        <dbReference type="Proteomes" id="UP000192596"/>
    </source>
</evidence>
<accession>A0A1V8SZZ6</accession>
<comment type="caution">
    <text evidence="9">The sequence shown here is derived from an EMBL/GenBank/DDBJ whole genome shotgun (WGS) entry which is preliminary data.</text>
</comment>
<keyword evidence="10" id="KW-1185">Reference proteome</keyword>
<dbReference type="Pfam" id="PF13656">
    <property type="entry name" value="RNA_pol_L_2"/>
    <property type="match status" value="1"/>
</dbReference>
<proteinExistence type="inferred from homology"/>
<dbReference type="InterPro" id="IPR036603">
    <property type="entry name" value="RBP11-like"/>
</dbReference>
<dbReference type="GO" id="GO:0055029">
    <property type="term" value="C:nuclear DNA-directed RNA polymerase complex"/>
    <property type="evidence" value="ECO:0007669"/>
    <property type="project" value="UniProtKB-ARBA"/>
</dbReference>
<dbReference type="InParanoid" id="A0A1V8SZZ6"/>
<feature type="compositionally biased region" description="Acidic residues" evidence="7">
    <location>
        <begin position="1"/>
        <end position="11"/>
    </location>
</feature>
<name>A0A1V8SZZ6_9PEZI</name>
<protein>
    <recommendedName>
        <fullName evidence="2">DNA-directed RNA polymerases I and III subunit RPAC2</fullName>
    </recommendedName>
</protein>
<evidence type="ECO:0000256" key="4">
    <source>
        <dbReference type="ARBA" id="ARBA00023163"/>
    </source>
</evidence>
<dbReference type="PROSITE" id="PS01154">
    <property type="entry name" value="RNA_POL_L_13KD"/>
    <property type="match status" value="1"/>
</dbReference>
<dbReference type="PANTHER" id="PTHR13946">
    <property type="entry name" value="DNA-DIRECTED RNA POLYMERASE I,II,III"/>
    <property type="match status" value="1"/>
</dbReference>
<dbReference type="InterPro" id="IPR009025">
    <property type="entry name" value="RBP11-like_dimer"/>
</dbReference>
<reference evidence="10" key="1">
    <citation type="submission" date="2017-03" db="EMBL/GenBank/DDBJ databases">
        <title>Genomes of endolithic fungi from Antarctica.</title>
        <authorList>
            <person name="Coleine C."/>
            <person name="Masonjones S."/>
            <person name="Stajich J.E."/>
        </authorList>
    </citation>
    <scope>NUCLEOTIDE SEQUENCE [LARGE SCALE GENOMIC DNA]</scope>
    <source>
        <strain evidence="10">CCFEE 5527</strain>
    </source>
</reference>
<feature type="region of interest" description="Disordered" evidence="7">
    <location>
        <begin position="1"/>
        <end position="32"/>
    </location>
</feature>
<dbReference type="GO" id="GO:0005666">
    <property type="term" value="C:RNA polymerase III complex"/>
    <property type="evidence" value="ECO:0007669"/>
    <property type="project" value="TreeGrafter"/>
</dbReference>
<dbReference type="Proteomes" id="UP000192596">
    <property type="component" value="Unassembled WGS sequence"/>
</dbReference>
<dbReference type="GO" id="GO:0006362">
    <property type="term" value="P:transcription elongation by RNA polymerase I"/>
    <property type="evidence" value="ECO:0007669"/>
    <property type="project" value="TreeGrafter"/>
</dbReference>
<evidence type="ECO:0000313" key="9">
    <source>
        <dbReference type="EMBL" id="OQO04591.1"/>
    </source>
</evidence>
<sequence>MSQIDGDEEMADATPGAEVADIEAKPERQKLRLLPGSTDTAASFAFEREDHTLGNALRYMITKNPDVEFCGYSIPHPSEAVLHLRIQTWDGVSVYEVLRKGLDDLSDLCDAVQDKFTVSRDSFNTSHSSGTTLVDS</sequence>
<dbReference type="HAMAP" id="MF_00261">
    <property type="entry name" value="RNApol_arch_Rpo11"/>
    <property type="match status" value="1"/>
</dbReference>
<organism evidence="9 10">
    <name type="scientific">Cryoendolithus antarcticus</name>
    <dbReference type="NCBI Taxonomy" id="1507870"/>
    <lineage>
        <taxon>Eukaryota</taxon>
        <taxon>Fungi</taxon>
        <taxon>Dikarya</taxon>
        <taxon>Ascomycota</taxon>
        <taxon>Pezizomycotina</taxon>
        <taxon>Dothideomycetes</taxon>
        <taxon>Dothideomycetidae</taxon>
        <taxon>Cladosporiales</taxon>
        <taxon>Cladosporiaceae</taxon>
        <taxon>Cryoendolithus</taxon>
    </lineage>
</organism>
<dbReference type="InterPro" id="IPR022905">
    <property type="entry name" value="Rpo11-like"/>
</dbReference>
<dbReference type="STRING" id="1507870.A0A1V8SZZ6"/>
<evidence type="ECO:0000259" key="8">
    <source>
        <dbReference type="Pfam" id="PF13656"/>
    </source>
</evidence>
<dbReference type="SUPFAM" id="SSF55257">
    <property type="entry name" value="RBP11-like subunits of RNA polymerase"/>
    <property type="match status" value="1"/>
</dbReference>
<dbReference type="GO" id="GO:0005736">
    <property type="term" value="C:RNA polymerase I complex"/>
    <property type="evidence" value="ECO:0007669"/>
    <property type="project" value="TreeGrafter"/>
</dbReference>
<keyword evidence="5" id="KW-0539">Nucleus</keyword>
<evidence type="ECO:0000256" key="7">
    <source>
        <dbReference type="SAM" id="MobiDB-lite"/>
    </source>
</evidence>